<reference evidence="2" key="1">
    <citation type="journal article" date="2024" name="Algal Res.">
        <title>Biochemical, toxicological and genomic investigation of a high-biomass producing Limnothrix strain isolated from Italian shallow drinking water reservoir.</title>
        <authorList>
            <person name="Simonazzi M."/>
            <person name="Shishido T.K."/>
            <person name="Delbaje E."/>
            <person name="Wahlsten M."/>
            <person name="Fewer D.P."/>
            <person name="Sivonen K."/>
            <person name="Pezzolesi L."/>
            <person name="Pistocchi R."/>
        </authorList>
    </citation>
    <scope>NUCLEOTIDE SEQUENCE [LARGE SCALE GENOMIC DNA]</scope>
    <source>
        <strain evidence="2">LRLZ20PSL1</strain>
    </source>
</reference>
<dbReference type="EMBL" id="JAZAQF010000042">
    <property type="protein sequence ID" value="MFG3817442.1"/>
    <property type="molecule type" value="Genomic_DNA"/>
</dbReference>
<gene>
    <name evidence="1" type="ORF">VPK24_07310</name>
</gene>
<accession>A0ABW7C9F2</accession>
<organism evidence="1 2">
    <name type="scientific">Limnothrix redekei LRLZ20PSL1</name>
    <dbReference type="NCBI Taxonomy" id="3112953"/>
    <lineage>
        <taxon>Bacteria</taxon>
        <taxon>Bacillati</taxon>
        <taxon>Cyanobacteriota</taxon>
        <taxon>Cyanophyceae</taxon>
        <taxon>Pseudanabaenales</taxon>
        <taxon>Pseudanabaenaceae</taxon>
        <taxon>Limnothrix</taxon>
    </lineage>
</organism>
<evidence type="ECO:0000313" key="1">
    <source>
        <dbReference type="EMBL" id="MFG3817442.1"/>
    </source>
</evidence>
<protein>
    <submittedName>
        <fullName evidence="1">Uncharacterized protein</fullName>
    </submittedName>
</protein>
<dbReference type="Proteomes" id="UP001604335">
    <property type="component" value="Unassembled WGS sequence"/>
</dbReference>
<evidence type="ECO:0000313" key="2">
    <source>
        <dbReference type="Proteomes" id="UP001604335"/>
    </source>
</evidence>
<proteinExistence type="predicted"/>
<dbReference type="RefSeq" id="WP_393011768.1">
    <property type="nucleotide sequence ID" value="NZ_JAZAQF010000042.1"/>
</dbReference>
<keyword evidence="2" id="KW-1185">Reference proteome</keyword>
<comment type="caution">
    <text evidence="1">The sequence shown here is derived from an EMBL/GenBank/DDBJ whole genome shotgun (WGS) entry which is preliminary data.</text>
</comment>
<name>A0ABW7C9F2_9CYAN</name>
<sequence length="73" mass="8080">MKPLLMRQLWSVVESIQTSTLLALDDDSLVNFLADRLMTGCPGIDRCDRAELDGYLQAKVSLIRDLANGRSVA</sequence>